<evidence type="ECO:0000256" key="2">
    <source>
        <dbReference type="SAM" id="SignalP"/>
    </source>
</evidence>
<feature type="signal peptide" evidence="2">
    <location>
        <begin position="1"/>
        <end position="18"/>
    </location>
</feature>
<feature type="chain" id="PRO_5035623958" description="Beta-lactamase-related domain-containing protein" evidence="2">
    <location>
        <begin position="19"/>
        <end position="425"/>
    </location>
</feature>
<dbReference type="InterPro" id="IPR012338">
    <property type="entry name" value="Beta-lactam/transpept-like"/>
</dbReference>
<dbReference type="Pfam" id="PF00144">
    <property type="entry name" value="Beta-lactamase"/>
    <property type="match status" value="1"/>
</dbReference>
<gene>
    <name evidence="4" type="ORF">GRG538_LOCUS8021</name>
    <name evidence="5" type="ORF">QYT958_LOCUS29730</name>
</gene>
<dbReference type="InterPro" id="IPR001466">
    <property type="entry name" value="Beta-lactam-related"/>
</dbReference>
<organism evidence="5 6">
    <name type="scientific">Rotaria socialis</name>
    <dbReference type="NCBI Taxonomy" id="392032"/>
    <lineage>
        <taxon>Eukaryota</taxon>
        <taxon>Metazoa</taxon>
        <taxon>Spiralia</taxon>
        <taxon>Gnathifera</taxon>
        <taxon>Rotifera</taxon>
        <taxon>Eurotatoria</taxon>
        <taxon>Bdelloidea</taxon>
        <taxon>Philodinida</taxon>
        <taxon>Philodinidae</taxon>
        <taxon>Rotaria</taxon>
    </lineage>
</organism>
<accession>A0A821U8Y2</accession>
<dbReference type="InterPro" id="IPR052907">
    <property type="entry name" value="Beta-lactamase/esterase"/>
</dbReference>
<keyword evidence="1" id="KW-0812">Transmembrane</keyword>
<proteinExistence type="predicted"/>
<dbReference type="Proteomes" id="UP000663848">
    <property type="component" value="Unassembled WGS sequence"/>
</dbReference>
<evidence type="ECO:0000313" key="5">
    <source>
        <dbReference type="EMBL" id="CAF4886063.1"/>
    </source>
</evidence>
<dbReference type="PANTHER" id="PTHR43319">
    <property type="entry name" value="BETA-LACTAMASE-RELATED"/>
    <property type="match status" value="1"/>
</dbReference>
<sequence>MLLYYICIWSLLIIKSITKENVDFPIYGSTADGWHFVRELFQENFIEQRDLGASVAIYHQGKLVVDLWGGWFNDRKSEPFDNNTLQLVFSTSKGLVAVAVALCVQRGLLDYSALVTTYWPEYGQNGKENTTVADILSHRSGLPLDFSPFEHYLNWTTMVNKLEQQNPLWPPGTAHGYHTVTYGWLAGELVRRVDPKGRTLGEFIRDEIAKPLNIEFYIGLPPEEEHRVSPLYLQTNESQSSLDTYIAFNNPSAHQAEIPAANGITNARSVAKLYASLMSDVDDFKYKRLLNEQILKIAIKSNTPENEIDLTSQLPTQFGMGFLLMDQNFPPLAPGIFGHIGAGGSVGFAAPAKNFSFAYVMNRIETDIQSGIDARYKSMLIKIADALNNNNSSFQRRLSPYLFSVLLFFSINFLLRHNYLHYITN</sequence>
<dbReference type="AlphaFoldDB" id="A0A821U8Y2"/>
<evidence type="ECO:0000259" key="3">
    <source>
        <dbReference type="Pfam" id="PF00144"/>
    </source>
</evidence>
<dbReference type="EMBL" id="CAJOBR010008924">
    <property type="protein sequence ID" value="CAF4886063.1"/>
    <property type="molecule type" value="Genomic_DNA"/>
</dbReference>
<feature type="transmembrane region" description="Helical" evidence="1">
    <location>
        <begin position="398"/>
        <end position="415"/>
    </location>
</feature>
<evidence type="ECO:0000313" key="4">
    <source>
        <dbReference type="EMBL" id="CAF3379076.1"/>
    </source>
</evidence>
<dbReference type="Proteomes" id="UP000663872">
    <property type="component" value="Unassembled WGS sequence"/>
</dbReference>
<dbReference type="Gene3D" id="3.40.710.10">
    <property type="entry name" value="DD-peptidase/beta-lactamase superfamily"/>
    <property type="match status" value="1"/>
</dbReference>
<protein>
    <recommendedName>
        <fullName evidence="3">Beta-lactamase-related domain-containing protein</fullName>
    </recommendedName>
</protein>
<keyword evidence="2" id="KW-0732">Signal</keyword>
<dbReference type="EMBL" id="CAJNYT010000864">
    <property type="protein sequence ID" value="CAF3379076.1"/>
    <property type="molecule type" value="Genomic_DNA"/>
</dbReference>
<feature type="domain" description="Beta-lactamase-related" evidence="3">
    <location>
        <begin position="41"/>
        <end position="363"/>
    </location>
</feature>
<evidence type="ECO:0000256" key="1">
    <source>
        <dbReference type="SAM" id="Phobius"/>
    </source>
</evidence>
<dbReference type="PANTHER" id="PTHR43319:SF3">
    <property type="entry name" value="BETA-LACTAMASE-RELATED DOMAIN-CONTAINING PROTEIN"/>
    <property type="match status" value="1"/>
</dbReference>
<name>A0A821U8Y2_9BILA</name>
<keyword evidence="1" id="KW-0472">Membrane</keyword>
<evidence type="ECO:0000313" key="6">
    <source>
        <dbReference type="Proteomes" id="UP000663848"/>
    </source>
</evidence>
<dbReference type="SUPFAM" id="SSF56601">
    <property type="entry name" value="beta-lactamase/transpeptidase-like"/>
    <property type="match status" value="1"/>
</dbReference>
<reference evidence="5" key="1">
    <citation type="submission" date="2021-02" db="EMBL/GenBank/DDBJ databases">
        <authorList>
            <person name="Nowell W R."/>
        </authorList>
    </citation>
    <scope>NUCLEOTIDE SEQUENCE</scope>
</reference>
<keyword evidence="1" id="KW-1133">Transmembrane helix</keyword>
<comment type="caution">
    <text evidence="5">The sequence shown here is derived from an EMBL/GenBank/DDBJ whole genome shotgun (WGS) entry which is preliminary data.</text>
</comment>